<evidence type="ECO:0000256" key="2">
    <source>
        <dbReference type="SAM" id="Phobius"/>
    </source>
</evidence>
<evidence type="ECO:0000256" key="1">
    <source>
        <dbReference type="ARBA" id="ARBA00009477"/>
    </source>
</evidence>
<dbReference type="InterPro" id="IPR006143">
    <property type="entry name" value="RND_pump_MFP"/>
</dbReference>
<keyword evidence="5" id="KW-1185">Reference proteome</keyword>
<dbReference type="GO" id="GO:0015562">
    <property type="term" value="F:efflux transmembrane transporter activity"/>
    <property type="evidence" value="ECO:0007669"/>
    <property type="project" value="TreeGrafter"/>
</dbReference>
<dbReference type="NCBIfam" id="TIGR01730">
    <property type="entry name" value="RND_mfp"/>
    <property type="match status" value="1"/>
</dbReference>
<proteinExistence type="inferred from homology"/>
<keyword evidence="2" id="KW-0472">Membrane</keyword>
<dbReference type="SUPFAM" id="SSF111369">
    <property type="entry name" value="HlyD-like secretion proteins"/>
    <property type="match status" value="1"/>
</dbReference>
<protein>
    <recommendedName>
        <fullName evidence="3">CusB-like beta-barrel domain-containing protein</fullName>
    </recommendedName>
</protein>
<dbReference type="AlphaFoldDB" id="A0A6C2YY45"/>
<keyword evidence="2" id="KW-0812">Transmembrane</keyword>
<dbReference type="Gene3D" id="2.40.50.100">
    <property type="match status" value="1"/>
</dbReference>
<evidence type="ECO:0000313" key="5">
    <source>
        <dbReference type="Proteomes" id="UP000464378"/>
    </source>
</evidence>
<dbReference type="Gene3D" id="2.40.30.170">
    <property type="match status" value="1"/>
</dbReference>
<dbReference type="PANTHER" id="PTHR30469">
    <property type="entry name" value="MULTIDRUG RESISTANCE PROTEIN MDTA"/>
    <property type="match status" value="1"/>
</dbReference>
<name>A0A6C2YY45_9BACT</name>
<sequence length="462" mass="50304">MTPPETVPKRRIPWGWLLLVVAVSGLAAGRVYFPGEPRAELTTVPEVDTKRVAVTVVPVTTREIVRKASTVGTLYGFEEIPISAKVDGRVMRVLHDNGDRVKPGELLVEMEPTDAQLAVEESQRAYELELARLGLKELPPPGKQINLNELPSVAKAIAEEANALGKLERVQLLRKAISQEEKQERETEVEVARTALLQAKLEAEVHLAAARQRKATLMAAQQRLKDLQIVAPTVTTSDNHPVDFAVAARKVSPGEYLRSMPGESSTLFQLILDRKLKLMASLPERYSRDIKPGLQVELRVDSLPGETVFGQVARVSPLIDRSARTFQIEVHVPNDDRRLFPGSFAKAEVTLKTAAVMTVPAESVIRFAGVSKVFVIRNDVAHEVPVVVGDSLTESRATNAPVWVEVSGKLKPGDSVVRTGQAALAEGVPVRLRVMDGPSTVAQKSERLPGTAAVMPTTTGGR</sequence>
<comment type="similarity">
    <text evidence="1">Belongs to the membrane fusion protein (MFP) (TC 8.A.1) family.</text>
</comment>
<dbReference type="PANTHER" id="PTHR30469:SF15">
    <property type="entry name" value="HLYD FAMILY OF SECRETION PROTEINS"/>
    <property type="match status" value="1"/>
</dbReference>
<dbReference type="EMBL" id="LR593887">
    <property type="protein sequence ID" value="VTS08874.1"/>
    <property type="molecule type" value="Genomic_DNA"/>
</dbReference>
<dbReference type="GO" id="GO:1990281">
    <property type="term" value="C:efflux pump complex"/>
    <property type="evidence" value="ECO:0007669"/>
    <property type="project" value="TreeGrafter"/>
</dbReference>
<feature type="domain" description="CusB-like beta-barrel" evidence="3">
    <location>
        <begin position="279"/>
        <end position="350"/>
    </location>
</feature>
<dbReference type="Pfam" id="PF25954">
    <property type="entry name" value="Beta-barrel_RND_2"/>
    <property type="match status" value="1"/>
</dbReference>
<reference evidence="4" key="1">
    <citation type="submission" date="2019-04" db="EMBL/GenBank/DDBJ databases">
        <authorList>
            <consortium name="Science for Life Laboratories"/>
        </authorList>
    </citation>
    <scope>NUCLEOTIDE SEQUENCE</scope>
    <source>
        <strain evidence="4">MBLW1</strain>
    </source>
</reference>
<organism evidence="4">
    <name type="scientific">Tuwongella immobilis</name>
    <dbReference type="NCBI Taxonomy" id="692036"/>
    <lineage>
        <taxon>Bacteria</taxon>
        <taxon>Pseudomonadati</taxon>
        <taxon>Planctomycetota</taxon>
        <taxon>Planctomycetia</taxon>
        <taxon>Gemmatales</taxon>
        <taxon>Gemmataceae</taxon>
        <taxon>Tuwongella</taxon>
    </lineage>
</organism>
<dbReference type="Gene3D" id="2.40.420.20">
    <property type="match status" value="1"/>
</dbReference>
<evidence type="ECO:0000313" key="4">
    <source>
        <dbReference type="EMBL" id="VIP05759.1"/>
    </source>
</evidence>
<dbReference type="EMBL" id="LR586016">
    <property type="protein sequence ID" value="VIP05759.1"/>
    <property type="molecule type" value="Genomic_DNA"/>
</dbReference>
<dbReference type="RefSeq" id="WP_162660968.1">
    <property type="nucleotide sequence ID" value="NZ_LR593887.1"/>
</dbReference>
<dbReference type="KEGG" id="tim:GMBLW1_34340"/>
<gene>
    <name evidence="4" type="ORF">GMBLW1_34340</name>
</gene>
<keyword evidence="2" id="KW-1133">Transmembrane helix</keyword>
<dbReference type="InterPro" id="IPR058792">
    <property type="entry name" value="Beta-barrel_RND_2"/>
</dbReference>
<dbReference type="InParanoid" id="A0A6C2YY45"/>
<dbReference type="Proteomes" id="UP000464378">
    <property type="component" value="Chromosome"/>
</dbReference>
<evidence type="ECO:0000259" key="3">
    <source>
        <dbReference type="Pfam" id="PF25954"/>
    </source>
</evidence>
<feature type="transmembrane region" description="Helical" evidence="2">
    <location>
        <begin position="12"/>
        <end position="33"/>
    </location>
</feature>
<accession>A0A6C2YY45</accession>